<reference evidence="1" key="2">
    <citation type="journal article" date="2015" name="Data Brief">
        <title>Shoot transcriptome of the giant reed, Arundo donax.</title>
        <authorList>
            <person name="Barrero R.A."/>
            <person name="Guerrero F.D."/>
            <person name="Moolhuijzen P."/>
            <person name="Goolsby J.A."/>
            <person name="Tidwell J."/>
            <person name="Bellgard S.E."/>
            <person name="Bellgard M.I."/>
        </authorList>
    </citation>
    <scope>NUCLEOTIDE SEQUENCE</scope>
    <source>
        <tissue evidence="1">Shoot tissue taken approximately 20 cm above the soil surface</tissue>
    </source>
</reference>
<accession>A0A0A9AN25</accession>
<dbReference type="AlphaFoldDB" id="A0A0A9AN25"/>
<name>A0A0A9AN25_ARUDO</name>
<evidence type="ECO:0000313" key="1">
    <source>
        <dbReference type="EMBL" id="JAD51278.1"/>
    </source>
</evidence>
<proteinExistence type="predicted"/>
<reference evidence="1" key="1">
    <citation type="submission" date="2014-09" db="EMBL/GenBank/DDBJ databases">
        <authorList>
            <person name="Magalhaes I.L.F."/>
            <person name="Oliveira U."/>
            <person name="Santos F.R."/>
            <person name="Vidigal T.H.D.A."/>
            <person name="Brescovit A.D."/>
            <person name="Santos A.J."/>
        </authorList>
    </citation>
    <scope>NUCLEOTIDE SEQUENCE</scope>
    <source>
        <tissue evidence="1">Shoot tissue taken approximately 20 cm above the soil surface</tissue>
    </source>
</reference>
<organism evidence="1">
    <name type="scientific">Arundo donax</name>
    <name type="common">Giant reed</name>
    <name type="synonym">Donax arundinaceus</name>
    <dbReference type="NCBI Taxonomy" id="35708"/>
    <lineage>
        <taxon>Eukaryota</taxon>
        <taxon>Viridiplantae</taxon>
        <taxon>Streptophyta</taxon>
        <taxon>Embryophyta</taxon>
        <taxon>Tracheophyta</taxon>
        <taxon>Spermatophyta</taxon>
        <taxon>Magnoliopsida</taxon>
        <taxon>Liliopsida</taxon>
        <taxon>Poales</taxon>
        <taxon>Poaceae</taxon>
        <taxon>PACMAD clade</taxon>
        <taxon>Arundinoideae</taxon>
        <taxon>Arundineae</taxon>
        <taxon>Arundo</taxon>
    </lineage>
</organism>
<sequence>MVVSNALSFASIFDLVKIVCLQDFHETAPPPTGNTYPLAAFISSASDIQLESL</sequence>
<dbReference type="EMBL" id="GBRH01246617">
    <property type="protein sequence ID" value="JAD51278.1"/>
    <property type="molecule type" value="Transcribed_RNA"/>
</dbReference>
<protein>
    <submittedName>
        <fullName evidence="1">Uncharacterized protein</fullName>
    </submittedName>
</protein>